<gene>
    <name evidence="1" type="ORF">FCC1311_009462</name>
</gene>
<comment type="caution">
    <text evidence="1">The sequence shown here is derived from an EMBL/GenBank/DDBJ whole genome shotgun (WGS) entry which is preliminary data.</text>
</comment>
<evidence type="ECO:0000313" key="2">
    <source>
        <dbReference type="Proteomes" id="UP000241890"/>
    </source>
</evidence>
<dbReference type="Proteomes" id="UP000241890">
    <property type="component" value="Unassembled WGS sequence"/>
</dbReference>
<proteinExistence type="predicted"/>
<evidence type="ECO:0000313" key="1">
    <source>
        <dbReference type="EMBL" id="GBG24728.1"/>
    </source>
</evidence>
<keyword evidence="1" id="KW-0401">Integrin</keyword>
<dbReference type="EMBL" id="BEYU01000008">
    <property type="protein sequence ID" value="GBG24728.1"/>
    <property type="molecule type" value="Genomic_DNA"/>
</dbReference>
<organism evidence="1 2">
    <name type="scientific">Hondaea fermentalgiana</name>
    <dbReference type="NCBI Taxonomy" id="2315210"/>
    <lineage>
        <taxon>Eukaryota</taxon>
        <taxon>Sar</taxon>
        <taxon>Stramenopiles</taxon>
        <taxon>Bigyra</taxon>
        <taxon>Labyrinthulomycetes</taxon>
        <taxon>Thraustochytrida</taxon>
        <taxon>Thraustochytriidae</taxon>
        <taxon>Hondaea</taxon>
    </lineage>
</organism>
<dbReference type="GO" id="GO:0007229">
    <property type="term" value="P:integrin-mediated signaling pathway"/>
    <property type="evidence" value="ECO:0007669"/>
    <property type="project" value="UniProtKB-KW"/>
</dbReference>
<keyword evidence="2" id="KW-1185">Reference proteome</keyword>
<dbReference type="InParanoid" id="A0A2R5G4L1"/>
<name>A0A2R5G4L1_9STRA</name>
<reference evidence="1 2" key="1">
    <citation type="submission" date="2017-12" db="EMBL/GenBank/DDBJ databases">
        <title>Sequencing, de novo assembly and annotation of complete genome of a new Thraustochytrid species, strain FCC1311.</title>
        <authorList>
            <person name="Sedici K."/>
            <person name="Godart F."/>
            <person name="Aiese Cigliano R."/>
            <person name="Sanseverino W."/>
            <person name="Barakat M."/>
            <person name="Ortet P."/>
            <person name="Marechal E."/>
            <person name="Cagnac O."/>
            <person name="Amato A."/>
        </authorList>
    </citation>
    <scope>NUCLEOTIDE SEQUENCE [LARGE SCALE GENOMIC DNA]</scope>
</reference>
<sequence>MDLPSAGSGNDYSEYVLALDAMEVLSVGRYDQFLLKMSTTCKEEEDAALCALQTAAHVQIYLHDSTHGRFELFKGAVGASDEVAVQLGDINPVLVANVDQVVIRTNHTVGTTTHVILDQISLWGCTTQKPTLQPTLAPTFAPVDWTIEPFTEIVVNIVSIDWITKLIEVIEGKVQEASETATGWTDFAFVNQFTAEWTETFDLEVDSIGDCVYDQEVMERTLALARCGSLVSSSNSSCEATLSVDGDVISVRIDLYIGSVRDAHLLDRRQTAPTYDTATSTFLTTLQSSVEGCWAAYASIEGPDDLEVTGTLVFEVSVQDHVNTGDESTSAQNVGKELEDALGGDALENDQELMKDLPNAVNITVERCPASRLCSGNGVCCDAASQYTIDCSEEEFGKCICNDPWTGFDCSIYDPELTPTVAPTDAKCIPRESFGGEGASAAMLALCAAEGACQSNPLMCEYWKSIDYASAGITACEDGSWFEVFHQFDCRVTFNLGRTIINSLFDLRKMWRYDIGAETYLYYKYTSASLPENYSAYDMMLNEWSSMDGKHLINANFSLFASEVDAVNGTNAWQWSNYDDAVGFPRDARPIALQSNFDSTNQTWSAYVTSFYYKWAKAHCTVSQHKTPVKEFSFSLCIPESESALASAVSSTSSAETSSESVTTYTVSGTIRDIQTGGGAEARVRLYRGRVAAWEGVTPLENVAATFLTTSVAADVGSDGLAGFTSCLSAMENDTATASDSTEDSVYIQSSTFQFDALAAGTYTVVISYESGLVGSTVLGAGAFTSRVDTFEVVDADVSLTFDIARSLPSNAILVVFESKMLGLDAVVEFSAAASTIEEDSEVTTCVVSAKLLADGACSCGSAHLVRADSVLQDNGKATTVIYFSELYQTQYKLYLSRTDPVGTSAYKKHRDDGRCGPTYPLSSGEAARCPPVAVTWGDGIKALRPCCHILSGQCGSGDTFCGTRWSIDYRMFLDDAWMTQYRDDLLCNRPEQLYSSDGADDILAKCPEDAPCCSPQGKCGSLSYHCDSARSIDYREFYEEALAANETSQDAVEESETVISVYSASGLAESYTLPDPLVQLNYFDGHEYTAAEATASSTYMRAFCIDATATSPQLYEYPAPRYFEFKGQMLGMSSSCPAESDCNFARVTGMQAAFEREDGTYVPALSGIYLRRYEEQGGFKAYVGAYVDYDVTCRAAVTDPSDGVSRWYISVSPEDWDPASCIELCEEDDDCQVVATRQWIDSTTQEYKYRCSFHKNIHLCNGLYTVSTASSSSTYMVYRRRSSLAASGVWYSQLSSMFNDADDQVHLYRDETSNTWYMDNDLVPGNGHFALAVSSEDSEIPPSSPWRYVTSFAEKSTSAHTGSVSVLAFEEDCLVGGNFPTLNSTAENAGCECWSASSSYNCYGFTCSTMRLRIEGTDICLEGDASLSALMSNKCELGEIGQAFLFDTASQQLEVRATNATDGTTVHYVVSEGFALTKVISSSVEVEDALSFDLTEEGYICLAQGTREYSSYVEAEEDQEDQSCIFLASAPGDLPLLVDYSRRSEWSVFVVV</sequence>
<accession>A0A2R5G4L1</accession>
<protein>
    <submittedName>
        <fullName evidence="1">Disintegrin and metalloproteinase domain-containing protein 11</fullName>
    </submittedName>
</protein>